<evidence type="ECO:0000313" key="7">
    <source>
        <dbReference type="Proteomes" id="UP000570474"/>
    </source>
</evidence>
<dbReference type="SUPFAM" id="SSF49464">
    <property type="entry name" value="Carboxypeptidase regulatory domain-like"/>
    <property type="match status" value="1"/>
</dbReference>
<dbReference type="GO" id="GO:0009279">
    <property type="term" value="C:cell outer membrane"/>
    <property type="evidence" value="ECO:0007669"/>
    <property type="project" value="UniProtKB-SubCell"/>
</dbReference>
<keyword evidence="4" id="KW-0732">Signal</keyword>
<reference evidence="6 7" key="1">
    <citation type="submission" date="2020-04" db="EMBL/GenBank/DDBJ databases">
        <authorList>
            <person name="Yin C."/>
        </authorList>
    </citation>
    <scope>NUCLEOTIDE SEQUENCE [LARGE SCALE GENOMIC DNA]</scope>
    <source>
        <strain evidence="6 7">Ae27</strain>
    </source>
</reference>
<feature type="chain" id="PRO_5032734563" evidence="4">
    <location>
        <begin position="24"/>
        <end position="933"/>
    </location>
</feature>
<dbReference type="SUPFAM" id="SSF56935">
    <property type="entry name" value="Porins"/>
    <property type="match status" value="1"/>
</dbReference>
<feature type="domain" description="Outer membrane protein beta-barrel" evidence="5">
    <location>
        <begin position="468"/>
        <end position="919"/>
    </location>
</feature>
<proteinExistence type="predicted"/>
<dbReference type="InterPro" id="IPR036942">
    <property type="entry name" value="Beta-barrel_TonB_sf"/>
</dbReference>
<dbReference type="InterPro" id="IPR008969">
    <property type="entry name" value="CarboxyPept-like_regulatory"/>
</dbReference>
<name>A0A847RHD4_9BACT</name>
<evidence type="ECO:0000259" key="5">
    <source>
        <dbReference type="Pfam" id="PF14905"/>
    </source>
</evidence>
<dbReference type="RefSeq" id="WP_168872385.1">
    <property type="nucleotide sequence ID" value="NZ_JABAIA010000002.1"/>
</dbReference>
<dbReference type="Pfam" id="PF14905">
    <property type="entry name" value="OMP_b-brl_3"/>
    <property type="match status" value="1"/>
</dbReference>
<keyword evidence="2" id="KW-0472">Membrane</keyword>
<accession>A0A847RHD4</accession>
<comment type="caution">
    <text evidence="6">The sequence shown here is derived from an EMBL/GenBank/DDBJ whole genome shotgun (WGS) entry which is preliminary data.</text>
</comment>
<evidence type="ECO:0000256" key="1">
    <source>
        <dbReference type="ARBA" id="ARBA00004442"/>
    </source>
</evidence>
<organism evidence="6 7">
    <name type="scientific">Chitinophaga varians</name>
    <dbReference type="NCBI Taxonomy" id="2202339"/>
    <lineage>
        <taxon>Bacteria</taxon>
        <taxon>Pseudomonadati</taxon>
        <taxon>Bacteroidota</taxon>
        <taxon>Chitinophagia</taxon>
        <taxon>Chitinophagales</taxon>
        <taxon>Chitinophagaceae</taxon>
        <taxon>Chitinophaga</taxon>
    </lineage>
</organism>
<dbReference type="Gene3D" id="2.60.40.1120">
    <property type="entry name" value="Carboxypeptidase-like, regulatory domain"/>
    <property type="match status" value="1"/>
</dbReference>
<keyword evidence="3" id="KW-0998">Cell outer membrane</keyword>
<protein>
    <submittedName>
        <fullName evidence="6">Outer membrane beta-barrel protein</fullName>
    </submittedName>
</protein>
<dbReference type="AlphaFoldDB" id="A0A847RHD4"/>
<comment type="subcellular location">
    <subcellularLocation>
        <location evidence="1">Cell outer membrane</location>
    </subcellularLocation>
</comment>
<dbReference type="InterPro" id="IPR041700">
    <property type="entry name" value="OMP_b-brl_3"/>
</dbReference>
<feature type="signal peptide" evidence="4">
    <location>
        <begin position="1"/>
        <end position="23"/>
    </location>
</feature>
<dbReference type="Gene3D" id="2.40.170.20">
    <property type="entry name" value="TonB-dependent receptor, beta-barrel domain"/>
    <property type="match status" value="1"/>
</dbReference>
<dbReference type="Proteomes" id="UP000570474">
    <property type="component" value="Unassembled WGS sequence"/>
</dbReference>
<sequence>MKKMMRTIYLPAILLLSFQITIAQQRRQQTQTGDAATGKTLAGVSVKITSLHDTAVIRTAMTDTQGKVTFSLPDGHYQLHLHSLGYADSTLFFSVPAGRFPALPATIALQAASMQLQAVTIKDNTPPVQMKGDTIEYNANKFKTKDNAVVEELLRKLPGVQVERDGSIKAQGETVQRILVDGKEFFGSDPAVATRNLPADMIDKVQILDKQSDMAEFTGVADGKQTKTINLVTKKNRKRGYFGNASAGAGTMDRYEGGVNANSFLNDMQLSLLLKGNNVNKSGFSASELIKMAGSNPDMFNNLPPAALSELMNMKGVKITGTPEALAEIDRPIGLTDTRFGGVNFNNDWNNGFKLRSSYFFNETNTRNNYDYARQYRLTDTAYNYLQNGNTTNYNMNQRIDFTVETPLNTRTALKLMPHADLNHFNNSQDRTFRSYTADGTTLLNDGNQNTHSSGDNRLGSIEVQLRHRLAKPGRTLMLTAKPEYLENNTLLQNRSNSTFFHLPTGEKDSHIDQQMASKSKVSAISGNIVYTEPLSRPLSLQLGQQLYYSDGTYDRQTSNRSSSGTYDDIDPLYSDNYNTRKWQQTTKAVLAGNYKRFRYTVGAGWQYSTIYGHSGLKGYTIDRQFRAWLPEAYAEYKTSNKERLIFRYNTIATTPAVSNLQPLTDNTDPLYVRRGNPLLDQEKSHRWSLSFNQVAPSSGNSMYATAGFNWYSSQVTDSTSIDKNTGQQLIIPVNVRGNYQANLTAGKSITIAPRNSSVSLGFTGTYSRNTLYNNGEANSNTILTLAPDVHVNYYPADRISINVSGSATWNNRRFAIRNGLPEKNWLLNYSIESIVVLPWNMTLETSLEGFSALGLAAGYNNTILLLNAGINKEIGKHFSLQLSAKDLLNNNAGINRITGNGYIEDRKNNALGQYFLLSGIYKFRHFPKSKNK</sequence>
<dbReference type="EMBL" id="JABAIA010000002">
    <property type="protein sequence ID" value="NLR66459.1"/>
    <property type="molecule type" value="Genomic_DNA"/>
</dbReference>
<evidence type="ECO:0000256" key="3">
    <source>
        <dbReference type="ARBA" id="ARBA00023237"/>
    </source>
</evidence>
<evidence type="ECO:0000256" key="2">
    <source>
        <dbReference type="ARBA" id="ARBA00023136"/>
    </source>
</evidence>
<evidence type="ECO:0000256" key="4">
    <source>
        <dbReference type="SAM" id="SignalP"/>
    </source>
</evidence>
<gene>
    <name evidence="6" type="ORF">HGH92_19275</name>
</gene>
<keyword evidence="7" id="KW-1185">Reference proteome</keyword>
<evidence type="ECO:0000313" key="6">
    <source>
        <dbReference type="EMBL" id="NLR66459.1"/>
    </source>
</evidence>